<dbReference type="Gramene" id="PGSC0003DMT400085970">
    <property type="protein sequence ID" value="PGSC0003DMT400085970"/>
    <property type="gene ID" value="PGSC0003DMG400035541"/>
</dbReference>
<evidence type="ECO:0000313" key="2">
    <source>
        <dbReference type="EnsemblPlants" id="PGSC0003DMT400085970"/>
    </source>
</evidence>
<feature type="chain" id="PRO_5004013374" description="Secreted protein" evidence="1">
    <location>
        <begin position="19"/>
        <end position="121"/>
    </location>
</feature>
<dbReference type="InParanoid" id="M1DAP4"/>
<dbReference type="Proteomes" id="UP000011115">
    <property type="component" value="Unassembled WGS sequence"/>
</dbReference>
<feature type="signal peptide" evidence="1">
    <location>
        <begin position="1"/>
        <end position="18"/>
    </location>
</feature>
<dbReference type="EnsemblPlants" id="PGSC0003DMT400085970">
    <property type="protein sequence ID" value="PGSC0003DMT400085970"/>
    <property type="gene ID" value="PGSC0003DMG400035541"/>
</dbReference>
<organism evidence="2 3">
    <name type="scientific">Solanum tuberosum</name>
    <name type="common">Potato</name>
    <dbReference type="NCBI Taxonomy" id="4113"/>
    <lineage>
        <taxon>Eukaryota</taxon>
        <taxon>Viridiplantae</taxon>
        <taxon>Streptophyta</taxon>
        <taxon>Embryophyta</taxon>
        <taxon>Tracheophyta</taxon>
        <taxon>Spermatophyta</taxon>
        <taxon>Magnoliopsida</taxon>
        <taxon>eudicotyledons</taxon>
        <taxon>Gunneridae</taxon>
        <taxon>Pentapetalae</taxon>
        <taxon>asterids</taxon>
        <taxon>lamiids</taxon>
        <taxon>Solanales</taxon>
        <taxon>Solanaceae</taxon>
        <taxon>Solanoideae</taxon>
        <taxon>Solaneae</taxon>
        <taxon>Solanum</taxon>
    </lineage>
</organism>
<reference evidence="3" key="1">
    <citation type="journal article" date="2011" name="Nature">
        <title>Genome sequence and analysis of the tuber crop potato.</title>
        <authorList>
            <consortium name="The Potato Genome Sequencing Consortium"/>
        </authorList>
    </citation>
    <scope>NUCLEOTIDE SEQUENCE [LARGE SCALE GENOMIC DNA]</scope>
    <source>
        <strain evidence="3">cv. DM1-3 516 R44</strain>
    </source>
</reference>
<dbReference type="AlphaFoldDB" id="M1DAP4"/>
<dbReference type="HOGENOM" id="CLU_2042159_0_0_1"/>
<dbReference type="PaxDb" id="4113-PGSC0003DMT400085970"/>
<evidence type="ECO:0000313" key="3">
    <source>
        <dbReference type="Proteomes" id="UP000011115"/>
    </source>
</evidence>
<accession>M1DAP4</accession>
<keyword evidence="3" id="KW-1185">Reference proteome</keyword>
<reference evidence="2" key="2">
    <citation type="submission" date="2015-06" db="UniProtKB">
        <authorList>
            <consortium name="EnsemblPlants"/>
        </authorList>
    </citation>
    <scope>IDENTIFICATION</scope>
    <source>
        <strain evidence="2">DM1-3 516 R44</strain>
    </source>
</reference>
<name>M1DAP4_SOLTU</name>
<proteinExistence type="predicted"/>
<evidence type="ECO:0000256" key="1">
    <source>
        <dbReference type="SAM" id="SignalP"/>
    </source>
</evidence>
<protein>
    <recommendedName>
        <fullName evidence="4">Secreted protein</fullName>
    </recommendedName>
</protein>
<keyword evidence="1" id="KW-0732">Signal</keyword>
<evidence type="ECO:0008006" key="4">
    <source>
        <dbReference type="Google" id="ProtNLM"/>
    </source>
</evidence>
<sequence>MHCLAVLVIAADGSYASGRSLIPCLPCRSELLARAVVGVAVVRRCFRLGLVHCYRCSLRRCVGGCWQLHQSSVVLAGCWLDEEKKETEKKKGGEGKEREMEEVALERVAGASSGCWTEQRR</sequence>